<proteinExistence type="predicted"/>
<sequence length="112" mass="12298">MKKVLEEKTKLSDGTERYTYTDGQSYLLHPDGSSENITPLKSIELQNGVTATSDNKGRESTVTTRLGSLRIRKITLSNGGSATIKVRKNGTIKEWQTDHVQALAKNGCLFLG</sequence>
<accession>A0ABS7YU27</accession>
<evidence type="ECO:0000313" key="2">
    <source>
        <dbReference type="Proteomes" id="UP001199044"/>
    </source>
</evidence>
<evidence type="ECO:0000313" key="1">
    <source>
        <dbReference type="EMBL" id="MCA2019195.1"/>
    </source>
</evidence>
<dbReference type="Proteomes" id="UP001199044">
    <property type="component" value="Unassembled WGS sequence"/>
</dbReference>
<comment type="caution">
    <text evidence="1">The sequence shown here is derived from an EMBL/GenBank/DDBJ whole genome shotgun (WGS) entry which is preliminary data.</text>
</comment>
<keyword evidence="2" id="KW-1185">Reference proteome</keyword>
<reference evidence="2" key="1">
    <citation type="submission" date="2023-07" db="EMBL/GenBank/DDBJ databases">
        <title>Molecular identification of indigenous halophilic bacteria isolated from red sea cost, biodegradation of synthetic dyes and assessment of degraded metabolite toxicity.</title>
        <authorList>
            <person name="Chaieb K."/>
            <person name="Altayb H.N."/>
        </authorList>
    </citation>
    <scope>NUCLEOTIDE SEQUENCE [LARGE SCALE GENOMIC DNA]</scope>
    <source>
        <strain evidence="2">K20</strain>
    </source>
</reference>
<name>A0ABS7YU27_9VIBR</name>
<protein>
    <submittedName>
        <fullName evidence="1">Uncharacterized protein</fullName>
    </submittedName>
</protein>
<gene>
    <name evidence="1" type="ORF">LDJ79_24065</name>
</gene>
<dbReference type="EMBL" id="JAIWIU010000312">
    <property type="protein sequence ID" value="MCA2019195.1"/>
    <property type="molecule type" value="Genomic_DNA"/>
</dbReference>
<dbReference type="RefSeq" id="WP_068713656.1">
    <property type="nucleotide sequence ID" value="NZ_AP014635.1"/>
</dbReference>
<organism evidence="1 2">
    <name type="scientific">Vibrio tritonius</name>
    <dbReference type="NCBI Taxonomy" id="1435069"/>
    <lineage>
        <taxon>Bacteria</taxon>
        <taxon>Pseudomonadati</taxon>
        <taxon>Pseudomonadota</taxon>
        <taxon>Gammaproteobacteria</taxon>
        <taxon>Vibrionales</taxon>
        <taxon>Vibrionaceae</taxon>
        <taxon>Vibrio</taxon>
    </lineage>
</organism>